<name>A0ACC1NMZ1_9HYPO</name>
<evidence type="ECO:0000313" key="2">
    <source>
        <dbReference type="Proteomes" id="UP001143910"/>
    </source>
</evidence>
<sequence length="228" mass="24886">MSSLPENAVALVTAGTSGLGLAVAKLLARQNIRVVVNYANNDERAARAVQDVEASFPDGSIEPDALVGPRCLVLKADVSVRNELEQMVQQVIATMGRLDIVVSNAGWTKYRNLLDLDDNVNEDDWDRCFDMNVKSHLFLLHATKKAYSVTKAAQIHLAKSLALAVAPDIRVNSVSPGFMNTDWIKDMPSDLIDKARARTLLNEITAVEASVTRSMESLYSVMLTGDTL</sequence>
<evidence type="ECO:0000313" key="1">
    <source>
        <dbReference type="EMBL" id="KAJ2979956.1"/>
    </source>
</evidence>
<gene>
    <name evidence="1" type="ORF">NQ176_g2936</name>
</gene>
<organism evidence="1 2">
    <name type="scientific">Zarea fungicola</name>
    <dbReference type="NCBI Taxonomy" id="93591"/>
    <lineage>
        <taxon>Eukaryota</taxon>
        <taxon>Fungi</taxon>
        <taxon>Dikarya</taxon>
        <taxon>Ascomycota</taxon>
        <taxon>Pezizomycotina</taxon>
        <taxon>Sordariomycetes</taxon>
        <taxon>Hypocreomycetidae</taxon>
        <taxon>Hypocreales</taxon>
        <taxon>Cordycipitaceae</taxon>
        <taxon>Zarea</taxon>
    </lineage>
</organism>
<dbReference type="EMBL" id="JANJQO010000239">
    <property type="protein sequence ID" value="KAJ2979956.1"/>
    <property type="molecule type" value="Genomic_DNA"/>
</dbReference>
<keyword evidence="2" id="KW-1185">Reference proteome</keyword>
<reference evidence="1" key="1">
    <citation type="submission" date="2022-08" db="EMBL/GenBank/DDBJ databases">
        <title>Genome Sequence of Lecanicillium fungicola.</title>
        <authorList>
            <person name="Buettner E."/>
        </authorList>
    </citation>
    <scope>NUCLEOTIDE SEQUENCE</scope>
    <source>
        <strain evidence="1">Babe33</strain>
    </source>
</reference>
<protein>
    <submittedName>
        <fullName evidence="1">Uncharacterized protein</fullName>
    </submittedName>
</protein>
<accession>A0ACC1NMZ1</accession>
<comment type="caution">
    <text evidence="1">The sequence shown here is derived from an EMBL/GenBank/DDBJ whole genome shotgun (WGS) entry which is preliminary data.</text>
</comment>
<dbReference type="Proteomes" id="UP001143910">
    <property type="component" value="Unassembled WGS sequence"/>
</dbReference>
<proteinExistence type="predicted"/>